<proteinExistence type="predicted"/>
<organism evidence="1 2">
    <name type="scientific">Flavobacterium nakdongensis</name>
    <dbReference type="NCBI Taxonomy" id="3073563"/>
    <lineage>
        <taxon>Bacteria</taxon>
        <taxon>Pseudomonadati</taxon>
        <taxon>Bacteroidota</taxon>
        <taxon>Flavobacteriia</taxon>
        <taxon>Flavobacteriales</taxon>
        <taxon>Flavobacteriaceae</taxon>
        <taxon>Flavobacterium</taxon>
    </lineage>
</organism>
<gene>
    <name evidence="1" type="ORF">RF683_03955</name>
</gene>
<dbReference type="EMBL" id="CP133721">
    <property type="protein sequence ID" value="WMW78605.1"/>
    <property type="molecule type" value="Genomic_DNA"/>
</dbReference>
<protein>
    <recommendedName>
        <fullName evidence="3">PRC-barrel domain-containing protein</fullName>
    </recommendedName>
</protein>
<accession>A0ABY9RBG9</accession>
<evidence type="ECO:0008006" key="3">
    <source>
        <dbReference type="Google" id="ProtNLM"/>
    </source>
</evidence>
<sequence length="93" mass="10741">MKLDKSKIIYDKLSTLSNLNIKIKLKNSSEIIGVICGFFHGSSNFVSKWVIKQTDNSEIIITNIFDFKGVELIINHKDIIEIYFYDDKTLILL</sequence>
<reference evidence="1" key="1">
    <citation type="submission" date="2023-09" db="EMBL/GenBank/DDBJ databases">
        <title>Flavobacterium sp. 20NA77.7 isolated from freshwater.</title>
        <authorList>
            <person name="Le V."/>
            <person name="Ko S.-R."/>
            <person name="Ahn C.-Y."/>
            <person name="Oh H.-M."/>
        </authorList>
    </citation>
    <scope>NUCLEOTIDE SEQUENCE</scope>
    <source>
        <strain evidence="1">20NA77.7</strain>
    </source>
</reference>
<dbReference type="RefSeq" id="WP_309532902.1">
    <property type="nucleotide sequence ID" value="NZ_CP133721.1"/>
</dbReference>
<keyword evidence="2" id="KW-1185">Reference proteome</keyword>
<name>A0ABY9RBG9_9FLAO</name>
<evidence type="ECO:0000313" key="2">
    <source>
        <dbReference type="Proteomes" id="UP001180481"/>
    </source>
</evidence>
<dbReference type="Proteomes" id="UP001180481">
    <property type="component" value="Chromosome"/>
</dbReference>
<evidence type="ECO:0000313" key="1">
    <source>
        <dbReference type="EMBL" id="WMW78605.1"/>
    </source>
</evidence>